<sequence>MKTSVIEDCAETPAVTKLPTDFSGDVAPYALDAANAERLWEVSPQLIG</sequence>
<dbReference type="AlphaFoldDB" id="A0A226WPV2"/>
<accession>A0A226WPV2</accession>
<dbReference type="Proteomes" id="UP000214720">
    <property type="component" value="Unassembled WGS sequence"/>
</dbReference>
<name>A0A226WPV2_CABSO</name>
<reference evidence="2" key="1">
    <citation type="submission" date="2017-01" db="EMBL/GenBank/DDBJ databases">
        <title>Genome Analysis of Deinococcus marmoris KOPRI26562.</title>
        <authorList>
            <person name="Kim J.H."/>
            <person name="Oh H.-M."/>
        </authorList>
    </citation>
    <scope>NUCLEOTIDE SEQUENCE [LARGE SCALE GENOMIC DNA]</scope>
    <source>
        <strain evidence="2">PAMC 26633</strain>
    </source>
</reference>
<proteinExistence type="predicted"/>
<gene>
    <name evidence="1" type="ORF">BSU04_38410</name>
</gene>
<dbReference type="RefSeq" id="WP_179258563.1">
    <property type="nucleotide sequence ID" value="NZ_MTHB01000256.1"/>
</dbReference>
<organism evidence="1 2">
    <name type="scientific">Caballeronia sordidicola</name>
    <name type="common">Burkholderia sordidicola</name>
    <dbReference type="NCBI Taxonomy" id="196367"/>
    <lineage>
        <taxon>Bacteria</taxon>
        <taxon>Pseudomonadati</taxon>
        <taxon>Pseudomonadota</taxon>
        <taxon>Betaproteobacteria</taxon>
        <taxon>Burkholderiales</taxon>
        <taxon>Burkholderiaceae</taxon>
        <taxon>Caballeronia</taxon>
    </lineage>
</organism>
<protein>
    <submittedName>
        <fullName evidence="1">Uncharacterized protein</fullName>
    </submittedName>
</protein>
<comment type="caution">
    <text evidence="1">The sequence shown here is derived from an EMBL/GenBank/DDBJ whole genome shotgun (WGS) entry which is preliminary data.</text>
</comment>
<evidence type="ECO:0000313" key="2">
    <source>
        <dbReference type="Proteomes" id="UP000214720"/>
    </source>
</evidence>
<evidence type="ECO:0000313" key="1">
    <source>
        <dbReference type="EMBL" id="OXC73221.1"/>
    </source>
</evidence>
<dbReference type="EMBL" id="MTHB01000256">
    <property type="protein sequence ID" value="OXC73221.1"/>
    <property type="molecule type" value="Genomic_DNA"/>
</dbReference>